<accession>A0A6J7GA81</accession>
<dbReference type="EMBL" id="CAFBMR010000001">
    <property type="protein sequence ID" value="CAB4900289.1"/>
    <property type="molecule type" value="Genomic_DNA"/>
</dbReference>
<dbReference type="AlphaFoldDB" id="A0A6J7GA81"/>
<organism evidence="1">
    <name type="scientific">freshwater metagenome</name>
    <dbReference type="NCBI Taxonomy" id="449393"/>
    <lineage>
        <taxon>unclassified sequences</taxon>
        <taxon>metagenomes</taxon>
        <taxon>ecological metagenomes</taxon>
    </lineage>
</organism>
<dbReference type="Pfam" id="PF14019">
    <property type="entry name" value="DUF4235"/>
    <property type="match status" value="1"/>
</dbReference>
<evidence type="ECO:0000313" key="1">
    <source>
        <dbReference type="EMBL" id="CAB4900289.1"/>
    </source>
</evidence>
<dbReference type="InterPro" id="IPR025329">
    <property type="entry name" value="DUF4235"/>
</dbReference>
<name>A0A6J7GA81_9ZZZZ</name>
<sequence>MSGHEVEPEHEEHGSSPMVHIIGPLAAIAATWAIRRAMSAGYRSLSGSKPPEAQDPSVSWTRALLWTAVTASTAACVEVAIYRYLNSRSPKK</sequence>
<reference evidence="1" key="1">
    <citation type="submission" date="2020-05" db="EMBL/GenBank/DDBJ databases">
        <authorList>
            <person name="Chiriac C."/>
            <person name="Salcher M."/>
            <person name="Ghai R."/>
            <person name="Kavagutti S V."/>
        </authorList>
    </citation>
    <scope>NUCLEOTIDE SEQUENCE</scope>
</reference>
<proteinExistence type="predicted"/>
<protein>
    <submittedName>
        <fullName evidence="1">Unannotated protein</fullName>
    </submittedName>
</protein>
<gene>
    <name evidence="1" type="ORF">UFOPK3610_00083</name>
</gene>